<accession>A0AAD8JY63</accession>
<name>A0AAD8JY63_TARER</name>
<dbReference type="Proteomes" id="UP001229421">
    <property type="component" value="Unassembled WGS sequence"/>
</dbReference>
<sequence length="350" mass="40325">MESYASSSSRNSNSTGEIEMDSAVTSAVALAASFLQHVANPPRPVYQRDYTPGYVESERERISMEERIANFNFMRNKEAHYALTADLVEHWIARKRIEERFSKEVQEIMKFDKGSGLVMENVESEVEKMIQGEGSSKMKTQLVDGSKIKCSSFWKSADVEPEYFRREIRWSLYVWNNNVFSKLSVIKSRYFMVIKGIIRGLNQMVNVVNAYGPRSVSVRRALWSELAGVMEGSQGAGILIGHFNMVRVQEERLNSIFDRVCATALNDFIYEACLYEFALRGQKYFYVQGKKSKENEEYDKALNDLIDLEGILEVRSLKEDEEWIRSECIKSLSEIERTKTGDLFQKSRSK</sequence>
<evidence type="ECO:0000313" key="2">
    <source>
        <dbReference type="Proteomes" id="UP001229421"/>
    </source>
</evidence>
<organism evidence="1 2">
    <name type="scientific">Tagetes erecta</name>
    <name type="common">African marigold</name>
    <dbReference type="NCBI Taxonomy" id="13708"/>
    <lineage>
        <taxon>Eukaryota</taxon>
        <taxon>Viridiplantae</taxon>
        <taxon>Streptophyta</taxon>
        <taxon>Embryophyta</taxon>
        <taxon>Tracheophyta</taxon>
        <taxon>Spermatophyta</taxon>
        <taxon>Magnoliopsida</taxon>
        <taxon>eudicotyledons</taxon>
        <taxon>Gunneridae</taxon>
        <taxon>Pentapetalae</taxon>
        <taxon>asterids</taxon>
        <taxon>campanulids</taxon>
        <taxon>Asterales</taxon>
        <taxon>Asteraceae</taxon>
        <taxon>Asteroideae</taxon>
        <taxon>Heliantheae alliance</taxon>
        <taxon>Tageteae</taxon>
        <taxon>Tagetes</taxon>
    </lineage>
</organism>
<reference evidence="1" key="1">
    <citation type="journal article" date="2023" name="bioRxiv">
        <title>Improved chromosome-level genome assembly for marigold (Tagetes erecta).</title>
        <authorList>
            <person name="Jiang F."/>
            <person name="Yuan L."/>
            <person name="Wang S."/>
            <person name="Wang H."/>
            <person name="Xu D."/>
            <person name="Wang A."/>
            <person name="Fan W."/>
        </authorList>
    </citation>
    <scope>NUCLEOTIDE SEQUENCE</scope>
    <source>
        <strain evidence="1">WSJ</strain>
        <tissue evidence="1">Leaf</tissue>
    </source>
</reference>
<protein>
    <submittedName>
        <fullName evidence="1">Uncharacterized protein</fullName>
    </submittedName>
</protein>
<gene>
    <name evidence="1" type="ORF">QVD17_34739</name>
</gene>
<keyword evidence="2" id="KW-1185">Reference proteome</keyword>
<dbReference type="AlphaFoldDB" id="A0AAD8JY63"/>
<dbReference type="EMBL" id="JAUHHV010000009">
    <property type="protein sequence ID" value="KAK1413034.1"/>
    <property type="molecule type" value="Genomic_DNA"/>
</dbReference>
<evidence type="ECO:0000313" key="1">
    <source>
        <dbReference type="EMBL" id="KAK1413034.1"/>
    </source>
</evidence>
<comment type="caution">
    <text evidence="1">The sequence shown here is derived from an EMBL/GenBank/DDBJ whole genome shotgun (WGS) entry which is preliminary data.</text>
</comment>
<proteinExistence type="predicted"/>